<proteinExistence type="predicted"/>
<sequence>MQQNTNLKLFKRFYLISYNRENEKLISTTNRYPQLEIQLSYPAIQNDKYLNKVKPFSFIDIGELYKQNQRSGPLFLLYEQLLSVLVSRKEISIKCLSQFLDRVSTLKIPKRGKSLKISVLPQLKIPKFDWEFSRSLIPLGDFSIDLIFNRLNPKQIICIFASILLERRVIFLSCSLKVISLAIQTLVGLLMPFEWQYLIIPVLPKSIFVTVSAPIPYIIGIHTSFLSQIKQLNLEEVTFVDLDNCNVEIDPIDLLLLPSHQVSNLHESLVKYLQEWRSTAIFPQEKIVESFQKFFVPIFDDIDDFFEESQNKKSKYFFNFKSFRSSKPKQIQKFLRAFSETQMFEVFIEQRIFELSNGNNKNENNDQIKTNFKNFNQKKSHSKENAKISVDMLKCLNNKNDYLLMKKNKKKKKKKKRKTLKFSRKKSKKRGNPLMNNELQLLFSSKSQSRNTIITPKDLHLKKAPLQNNNQNCKKNNNRNCKKKNNQNCKKNKNHSEPTNKKSKSVSLKKKEREKKMQYKRGSVDVNEKKNENFNVLLNKNGNENKNGGENGNGNGNGNGNEDEGGKQCETVKNKVDDSNHDQQKILNLFGELISKKDIRRSSDRIFLPTHFFETQNNLMNKKSMIRSQTREWLLTQMNKNNIETKKKILIECSKEDVNENQMTDVLSNNFEKKSKKCEKKMPLNDYRLLRKSSNTNKSNNLEKKTQQPERGMVRVKESVKMVRVVGGKDLGYGCMVEREITIQNEKPTLNERKSQKFQKNLCALNKKLSNKLSLVDLPDVRLQNMHLWDDLPNNIQNTKQNMNEKIQKKDEIIPKQKKN</sequence>
<dbReference type="PROSITE" id="PS50211">
    <property type="entry name" value="DENN"/>
    <property type="match status" value="1"/>
</dbReference>
<name>A0ABQ8XII8_9EUKA</name>
<comment type="caution">
    <text evidence="5">The sequence shown here is derived from an EMBL/GenBank/DDBJ whole genome shotgun (WGS) entry which is preliminary data.</text>
</comment>
<evidence type="ECO:0000313" key="5">
    <source>
        <dbReference type="EMBL" id="KAJ6231513.1"/>
    </source>
</evidence>
<dbReference type="Pfam" id="PF03455">
    <property type="entry name" value="dDENN"/>
    <property type="match status" value="1"/>
</dbReference>
<evidence type="ECO:0000256" key="2">
    <source>
        <dbReference type="ARBA" id="ARBA00023329"/>
    </source>
</evidence>
<evidence type="ECO:0000256" key="1">
    <source>
        <dbReference type="ARBA" id="ARBA00004132"/>
    </source>
</evidence>
<dbReference type="Gene3D" id="3.40.50.11500">
    <property type="match status" value="1"/>
</dbReference>
<dbReference type="PANTHER" id="PTHR13196">
    <property type="entry name" value="DENN DOMAIN-CONTAINING"/>
    <property type="match status" value="1"/>
</dbReference>
<feature type="compositionally biased region" description="Low complexity" evidence="3">
    <location>
        <begin position="533"/>
        <end position="548"/>
    </location>
</feature>
<dbReference type="InterPro" id="IPR040032">
    <property type="entry name" value="DENND1A/B/C"/>
</dbReference>
<protein>
    <submittedName>
        <fullName evidence="5">Denn domain-containing</fullName>
    </submittedName>
</protein>
<dbReference type="SMART" id="SM00801">
    <property type="entry name" value="dDENN"/>
    <property type="match status" value="1"/>
</dbReference>
<keyword evidence="2" id="KW-0968">Cytoplasmic vesicle</keyword>
<feature type="region of interest" description="Disordered" evidence="3">
    <location>
        <begin position="693"/>
        <end position="712"/>
    </location>
</feature>
<evidence type="ECO:0000313" key="6">
    <source>
        <dbReference type="Proteomes" id="UP001150062"/>
    </source>
</evidence>
<feature type="compositionally biased region" description="Gly residues" evidence="3">
    <location>
        <begin position="549"/>
        <end position="559"/>
    </location>
</feature>
<feature type="compositionally biased region" description="Basic residues" evidence="3">
    <location>
        <begin position="408"/>
        <end position="431"/>
    </location>
</feature>
<evidence type="ECO:0000259" key="4">
    <source>
        <dbReference type="PROSITE" id="PS50211"/>
    </source>
</evidence>
<feature type="region of interest" description="Disordered" evidence="3">
    <location>
        <begin position="408"/>
        <end position="437"/>
    </location>
</feature>
<organism evidence="5 6">
    <name type="scientific">Anaeramoeba flamelloides</name>
    <dbReference type="NCBI Taxonomy" id="1746091"/>
    <lineage>
        <taxon>Eukaryota</taxon>
        <taxon>Metamonada</taxon>
        <taxon>Anaeramoebidae</taxon>
        <taxon>Anaeramoeba</taxon>
    </lineage>
</organism>
<evidence type="ECO:0000256" key="3">
    <source>
        <dbReference type="SAM" id="MobiDB-lite"/>
    </source>
</evidence>
<dbReference type="Proteomes" id="UP001150062">
    <property type="component" value="Unassembled WGS sequence"/>
</dbReference>
<feature type="compositionally biased region" description="Basic and acidic residues" evidence="3">
    <location>
        <begin position="701"/>
        <end position="712"/>
    </location>
</feature>
<feature type="domain" description="UDENN" evidence="4">
    <location>
        <begin position="1"/>
        <end position="358"/>
    </location>
</feature>
<gene>
    <name evidence="5" type="ORF">M0813_05941</name>
</gene>
<dbReference type="InterPro" id="IPR037516">
    <property type="entry name" value="Tripartite_DENN"/>
</dbReference>
<reference evidence="5" key="1">
    <citation type="submission" date="2022-08" db="EMBL/GenBank/DDBJ databases">
        <title>Novel sulfate-reducing endosymbionts in the free-living metamonad Anaeramoeba.</title>
        <authorList>
            <person name="Jerlstrom-Hultqvist J."/>
            <person name="Cepicka I."/>
            <person name="Gallot-Lavallee L."/>
            <person name="Salas-Leiva D."/>
            <person name="Curtis B.A."/>
            <person name="Zahonova K."/>
            <person name="Pipaliya S."/>
            <person name="Dacks J."/>
            <person name="Roger A.J."/>
        </authorList>
    </citation>
    <scope>NUCLEOTIDE SEQUENCE</scope>
    <source>
        <strain evidence="5">Schooner1</strain>
    </source>
</reference>
<feature type="compositionally biased region" description="Basic residues" evidence="3">
    <location>
        <begin position="476"/>
        <end position="493"/>
    </location>
</feature>
<dbReference type="Pfam" id="PF02141">
    <property type="entry name" value="DENN"/>
    <property type="match status" value="1"/>
</dbReference>
<dbReference type="InterPro" id="IPR001194">
    <property type="entry name" value="cDENN_dom"/>
</dbReference>
<dbReference type="InterPro" id="IPR043153">
    <property type="entry name" value="DENN_C"/>
</dbReference>
<keyword evidence="6" id="KW-1185">Reference proteome</keyword>
<dbReference type="PANTHER" id="PTHR13196:SF14">
    <property type="entry name" value="UDENN DOMAIN-CONTAINING PROTEIN"/>
    <property type="match status" value="1"/>
</dbReference>
<dbReference type="EMBL" id="JAOAOG010000300">
    <property type="protein sequence ID" value="KAJ6231513.1"/>
    <property type="molecule type" value="Genomic_DNA"/>
</dbReference>
<feature type="compositionally biased region" description="Basic and acidic residues" evidence="3">
    <location>
        <begin position="509"/>
        <end position="532"/>
    </location>
</feature>
<dbReference type="SMART" id="SM00799">
    <property type="entry name" value="DENN"/>
    <property type="match status" value="1"/>
</dbReference>
<dbReference type="InterPro" id="IPR005112">
    <property type="entry name" value="dDENN_dom"/>
</dbReference>
<accession>A0ABQ8XII8</accession>
<comment type="subcellular location">
    <subcellularLocation>
        <location evidence="1">Cytoplasmic vesicle</location>
        <location evidence="1">Clathrin-coated vesicle</location>
    </subcellularLocation>
</comment>
<feature type="region of interest" description="Disordered" evidence="3">
    <location>
        <begin position="458"/>
        <end position="568"/>
    </location>
</feature>